<sequence length="108" mass="12119">MGDYLGKLLPKRRRSPPCITTTNTTRCFTFSHSLHSPLRSITHNFACRRLPTHRRAAPPSPPCIPKHKKAAGIVKSVFLSIPSSDSVLDTKFSTFDISNFVFDDLMEC</sequence>
<reference evidence="1 2" key="1">
    <citation type="submission" date="2020-09" db="EMBL/GenBank/DDBJ databases">
        <title>De no assembly of potato wild relative species, Solanum commersonii.</title>
        <authorList>
            <person name="Cho K."/>
        </authorList>
    </citation>
    <scope>NUCLEOTIDE SEQUENCE [LARGE SCALE GENOMIC DNA]</scope>
    <source>
        <strain evidence="1">LZ3.2</strain>
        <tissue evidence="1">Leaf</tissue>
    </source>
</reference>
<accession>A0A9J5XIU2</accession>
<evidence type="ECO:0000313" key="1">
    <source>
        <dbReference type="EMBL" id="KAG5587054.1"/>
    </source>
</evidence>
<comment type="caution">
    <text evidence="1">The sequence shown here is derived from an EMBL/GenBank/DDBJ whole genome shotgun (WGS) entry which is preliminary data.</text>
</comment>
<dbReference type="EMBL" id="JACXVP010000009">
    <property type="protein sequence ID" value="KAG5587054.1"/>
    <property type="molecule type" value="Genomic_DNA"/>
</dbReference>
<organism evidence="1 2">
    <name type="scientific">Solanum commersonii</name>
    <name type="common">Commerson's wild potato</name>
    <name type="synonym">Commerson's nightshade</name>
    <dbReference type="NCBI Taxonomy" id="4109"/>
    <lineage>
        <taxon>Eukaryota</taxon>
        <taxon>Viridiplantae</taxon>
        <taxon>Streptophyta</taxon>
        <taxon>Embryophyta</taxon>
        <taxon>Tracheophyta</taxon>
        <taxon>Spermatophyta</taxon>
        <taxon>Magnoliopsida</taxon>
        <taxon>eudicotyledons</taxon>
        <taxon>Gunneridae</taxon>
        <taxon>Pentapetalae</taxon>
        <taxon>asterids</taxon>
        <taxon>lamiids</taxon>
        <taxon>Solanales</taxon>
        <taxon>Solanaceae</taxon>
        <taxon>Solanoideae</taxon>
        <taxon>Solaneae</taxon>
        <taxon>Solanum</taxon>
    </lineage>
</organism>
<gene>
    <name evidence="1" type="ORF">H5410_047488</name>
</gene>
<protein>
    <submittedName>
        <fullName evidence="1">Uncharacterized protein</fullName>
    </submittedName>
</protein>
<keyword evidence="2" id="KW-1185">Reference proteome</keyword>
<proteinExistence type="predicted"/>
<dbReference type="AlphaFoldDB" id="A0A9J5XIU2"/>
<evidence type="ECO:0000313" key="2">
    <source>
        <dbReference type="Proteomes" id="UP000824120"/>
    </source>
</evidence>
<dbReference type="Proteomes" id="UP000824120">
    <property type="component" value="Chromosome 9"/>
</dbReference>
<name>A0A9J5XIU2_SOLCO</name>